<dbReference type="AlphaFoldDB" id="A0A1G7WQC2"/>
<gene>
    <name evidence="2" type="ORF">SAMN04489810_1162</name>
</gene>
<feature type="compositionally biased region" description="Basic and acidic residues" evidence="1">
    <location>
        <begin position="55"/>
        <end position="72"/>
    </location>
</feature>
<reference evidence="2 3" key="1">
    <citation type="submission" date="2016-10" db="EMBL/GenBank/DDBJ databases">
        <authorList>
            <person name="de Groot N.N."/>
        </authorList>
    </citation>
    <scope>NUCLEOTIDE SEQUENCE [LARGE SCALE GENOMIC DNA]</scope>
    <source>
        <strain evidence="2 3">DSM 23142</strain>
    </source>
</reference>
<sequence>MTNPANPPIPPVPITDRDDVAIDGPDIITEAVDPLDPDDQPLDPDLDDDQIDSADADRRAATEGTKGEDPSN</sequence>
<name>A0A1G7WQC2_9MICO</name>
<evidence type="ECO:0000313" key="2">
    <source>
        <dbReference type="EMBL" id="SDG74109.1"/>
    </source>
</evidence>
<proteinExistence type="predicted"/>
<protein>
    <submittedName>
        <fullName evidence="2">Uncharacterized protein</fullName>
    </submittedName>
</protein>
<organism evidence="2 3">
    <name type="scientific">Microbacterium pygmaeum</name>
    <dbReference type="NCBI Taxonomy" id="370764"/>
    <lineage>
        <taxon>Bacteria</taxon>
        <taxon>Bacillati</taxon>
        <taxon>Actinomycetota</taxon>
        <taxon>Actinomycetes</taxon>
        <taxon>Micrococcales</taxon>
        <taxon>Microbacteriaceae</taxon>
        <taxon>Microbacterium</taxon>
    </lineage>
</organism>
<feature type="region of interest" description="Disordered" evidence="1">
    <location>
        <begin position="29"/>
        <end position="72"/>
    </location>
</feature>
<evidence type="ECO:0000313" key="3">
    <source>
        <dbReference type="Proteomes" id="UP000199009"/>
    </source>
</evidence>
<feature type="compositionally biased region" description="Acidic residues" evidence="1">
    <location>
        <begin position="33"/>
        <end position="54"/>
    </location>
</feature>
<keyword evidence="3" id="KW-1185">Reference proteome</keyword>
<accession>A0A1G7WQC2</accession>
<feature type="region of interest" description="Disordered" evidence="1">
    <location>
        <begin position="1"/>
        <end position="20"/>
    </location>
</feature>
<dbReference type="EMBL" id="LT629692">
    <property type="protein sequence ID" value="SDG74109.1"/>
    <property type="molecule type" value="Genomic_DNA"/>
</dbReference>
<dbReference type="STRING" id="370764.SAMN04489810_1162"/>
<dbReference type="Proteomes" id="UP000199009">
    <property type="component" value="Chromosome I"/>
</dbReference>
<feature type="compositionally biased region" description="Pro residues" evidence="1">
    <location>
        <begin position="1"/>
        <end position="13"/>
    </location>
</feature>
<evidence type="ECO:0000256" key="1">
    <source>
        <dbReference type="SAM" id="MobiDB-lite"/>
    </source>
</evidence>